<evidence type="ECO:0000259" key="1">
    <source>
        <dbReference type="Pfam" id="PF08393"/>
    </source>
</evidence>
<sequence>MLGKEDEIRNGLRLFKLEQPSCKEATLIQKELELLEEIWTLNKKWEDNWMQWKLGKFSELQTDDIEELAISMLKKISRLVRDNKNCKWDVLKESRDRIDQFKRTIPLIADLRNEAMRLRHWDAIRKEMG</sequence>
<keyword evidence="3" id="KW-1185">Reference proteome</keyword>
<dbReference type="PANTHER" id="PTHR10676:SF183">
    <property type="entry name" value="DYNEIN AXONEMAL HEAVY CHAIN 2"/>
    <property type="match status" value="1"/>
</dbReference>
<dbReference type="EMBL" id="CABIJS010000544">
    <property type="protein sequence ID" value="VUZ53067.1"/>
    <property type="molecule type" value="Genomic_DNA"/>
</dbReference>
<dbReference type="InterPro" id="IPR013602">
    <property type="entry name" value="Dynein_heavy_linker"/>
</dbReference>
<dbReference type="GO" id="GO:0051959">
    <property type="term" value="F:dynein light intermediate chain binding"/>
    <property type="evidence" value="ECO:0007669"/>
    <property type="project" value="InterPro"/>
</dbReference>
<proteinExistence type="predicted"/>
<protein>
    <recommendedName>
        <fullName evidence="1">Dynein heavy chain linker domain-containing protein</fullName>
    </recommendedName>
</protein>
<organism evidence="2 3">
    <name type="scientific">Hymenolepis diminuta</name>
    <name type="common">Rat tapeworm</name>
    <dbReference type="NCBI Taxonomy" id="6216"/>
    <lineage>
        <taxon>Eukaryota</taxon>
        <taxon>Metazoa</taxon>
        <taxon>Spiralia</taxon>
        <taxon>Lophotrochozoa</taxon>
        <taxon>Platyhelminthes</taxon>
        <taxon>Cestoda</taxon>
        <taxon>Eucestoda</taxon>
        <taxon>Cyclophyllidea</taxon>
        <taxon>Hymenolepididae</taxon>
        <taxon>Hymenolepis</taxon>
    </lineage>
</organism>
<feature type="domain" description="Dynein heavy chain linker" evidence="1">
    <location>
        <begin position="28"/>
        <end position="129"/>
    </location>
</feature>
<dbReference type="Proteomes" id="UP000321570">
    <property type="component" value="Unassembled WGS sequence"/>
</dbReference>
<accession>A0A564Z0L6</accession>
<dbReference type="GO" id="GO:0008569">
    <property type="term" value="F:minus-end-directed microtubule motor activity"/>
    <property type="evidence" value="ECO:0007669"/>
    <property type="project" value="TreeGrafter"/>
</dbReference>
<dbReference type="InterPro" id="IPR026983">
    <property type="entry name" value="DHC"/>
</dbReference>
<dbReference type="Pfam" id="PF08393">
    <property type="entry name" value="DHC_N2"/>
    <property type="match status" value="1"/>
</dbReference>
<dbReference type="AlphaFoldDB" id="A0A564Z0L6"/>
<dbReference type="GO" id="GO:0097729">
    <property type="term" value="C:9+2 motile cilium"/>
    <property type="evidence" value="ECO:0007669"/>
    <property type="project" value="TreeGrafter"/>
</dbReference>
<dbReference type="GO" id="GO:0005930">
    <property type="term" value="C:axoneme"/>
    <property type="evidence" value="ECO:0007669"/>
    <property type="project" value="TreeGrafter"/>
</dbReference>
<dbReference type="GO" id="GO:0030286">
    <property type="term" value="C:dynein complex"/>
    <property type="evidence" value="ECO:0007669"/>
    <property type="project" value="InterPro"/>
</dbReference>
<evidence type="ECO:0000313" key="2">
    <source>
        <dbReference type="EMBL" id="VUZ53067.1"/>
    </source>
</evidence>
<dbReference type="GO" id="GO:0045505">
    <property type="term" value="F:dynein intermediate chain binding"/>
    <property type="evidence" value="ECO:0007669"/>
    <property type="project" value="InterPro"/>
</dbReference>
<feature type="non-terminal residue" evidence="2">
    <location>
        <position position="129"/>
    </location>
</feature>
<dbReference type="GO" id="GO:0060294">
    <property type="term" value="P:cilium movement involved in cell motility"/>
    <property type="evidence" value="ECO:0007669"/>
    <property type="project" value="TreeGrafter"/>
</dbReference>
<reference evidence="2 3" key="1">
    <citation type="submission" date="2019-07" db="EMBL/GenBank/DDBJ databases">
        <authorList>
            <person name="Jastrzebski P J."/>
            <person name="Paukszto L."/>
            <person name="Jastrzebski P J."/>
        </authorList>
    </citation>
    <scope>NUCLEOTIDE SEQUENCE [LARGE SCALE GENOMIC DNA]</scope>
    <source>
        <strain evidence="2 3">WMS-il1</strain>
    </source>
</reference>
<gene>
    <name evidence="2" type="ORF">WMSIL1_LOCUS11494</name>
</gene>
<name>A0A564Z0L6_HYMDI</name>
<dbReference type="PANTHER" id="PTHR10676">
    <property type="entry name" value="DYNEIN HEAVY CHAIN FAMILY PROTEIN"/>
    <property type="match status" value="1"/>
</dbReference>
<evidence type="ECO:0000313" key="3">
    <source>
        <dbReference type="Proteomes" id="UP000321570"/>
    </source>
</evidence>